<comment type="caution">
    <text evidence="2">The sequence shown here is derived from an EMBL/GenBank/DDBJ whole genome shotgun (WGS) entry which is preliminary data.</text>
</comment>
<evidence type="ECO:0000256" key="1">
    <source>
        <dbReference type="SAM" id="MobiDB-lite"/>
    </source>
</evidence>
<proteinExistence type="predicted"/>
<evidence type="ECO:0000313" key="4">
    <source>
        <dbReference type="Proteomes" id="UP000663828"/>
    </source>
</evidence>
<accession>A0A815X5B9</accession>
<reference evidence="2" key="1">
    <citation type="submission" date="2021-02" db="EMBL/GenBank/DDBJ databases">
        <authorList>
            <person name="Nowell W R."/>
        </authorList>
    </citation>
    <scope>NUCLEOTIDE SEQUENCE</scope>
</reference>
<keyword evidence="4" id="KW-1185">Reference proteome</keyword>
<evidence type="ECO:0000313" key="3">
    <source>
        <dbReference type="EMBL" id="CAF1631299.1"/>
    </source>
</evidence>
<dbReference type="Proteomes" id="UP000663828">
    <property type="component" value="Unassembled WGS sequence"/>
</dbReference>
<evidence type="ECO:0000313" key="5">
    <source>
        <dbReference type="Proteomes" id="UP000663852"/>
    </source>
</evidence>
<gene>
    <name evidence="2" type="ORF">EDS130_LOCUS46163</name>
    <name evidence="3" type="ORF">XAT740_LOCUS51699</name>
</gene>
<sequence>MYRITIPQSKIHGTSLMTHVNTKQLPHTDHMAITDAYKYRTSIPLPYTTSMITIQQEKHPNSTYPTYTYKSKILLIITQYHKTMETNSPTCLNKLSRINLPSSFHTTTTHKHLIQPTQHQTANRTHLTNHQNQAQIHDVQWITETPTNRSKSLTDPENLQSTS</sequence>
<evidence type="ECO:0000313" key="2">
    <source>
        <dbReference type="EMBL" id="CAF1553443.1"/>
    </source>
</evidence>
<name>A0A815X5B9_ADIRI</name>
<dbReference type="Proteomes" id="UP000663852">
    <property type="component" value="Unassembled WGS sequence"/>
</dbReference>
<feature type="region of interest" description="Disordered" evidence="1">
    <location>
        <begin position="144"/>
        <end position="163"/>
    </location>
</feature>
<dbReference type="EMBL" id="CAJNOR010008297">
    <property type="protein sequence ID" value="CAF1631299.1"/>
    <property type="molecule type" value="Genomic_DNA"/>
</dbReference>
<organism evidence="2 5">
    <name type="scientific">Adineta ricciae</name>
    <name type="common">Rotifer</name>
    <dbReference type="NCBI Taxonomy" id="249248"/>
    <lineage>
        <taxon>Eukaryota</taxon>
        <taxon>Metazoa</taxon>
        <taxon>Spiralia</taxon>
        <taxon>Gnathifera</taxon>
        <taxon>Rotifera</taxon>
        <taxon>Eurotatoria</taxon>
        <taxon>Bdelloidea</taxon>
        <taxon>Adinetida</taxon>
        <taxon>Adinetidae</taxon>
        <taxon>Adineta</taxon>
    </lineage>
</organism>
<protein>
    <submittedName>
        <fullName evidence="2">Uncharacterized protein</fullName>
    </submittedName>
</protein>
<dbReference type="EMBL" id="CAJNOJ010001603">
    <property type="protein sequence ID" value="CAF1553443.1"/>
    <property type="molecule type" value="Genomic_DNA"/>
</dbReference>
<dbReference type="AlphaFoldDB" id="A0A815X5B9"/>